<dbReference type="GO" id="GO:0051321">
    <property type="term" value="P:meiotic cell cycle"/>
    <property type="evidence" value="ECO:0007669"/>
    <property type="project" value="UniProtKB-KW"/>
</dbReference>
<dbReference type="GO" id="GO:0005634">
    <property type="term" value="C:nucleus"/>
    <property type="evidence" value="ECO:0007669"/>
    <property type="project" value="UniProtKB-SubCell"/>
</dbReference>
<feature type="compositionally biased region" description="Basic residues" evidence="6">
    <location>
        <begin position="519"/>
        <end position="542"/>
    </location>
</feature>
<evidence type="ECO:0000256" key="4">
    <source>
        <dbReference type="ARBA" id="ARBA00023242"/>
    </source>
</evidence>
<dbReference type="OrthoDB" id="1928087at2759"/>
<protein>
    <recommendedName>
        <fullName evidence="7">HORMA domain-containing protein</fullName>
    </recommendedName>
</protein>
<evidence type="ECO:0000256" key="1">
    <source>
        <dbReference type="ARBA" id="ARBA00004123"/>
    </source>
</evidence>
<evidence type="ECO:0000313" key="9">
    <source>
        <dbReference type="Proteomes" id="UP001154114"/>
    </source>
</evidence>
<evidence type="ECO:0000313" key="8">
    <source>
        <dbReference type="EMBL" id="CAH0628630.1"/>
    </source>
</evidence>
<dbReference type="SUPFAM" id="SSF57903">
    <property type="entry name" value="FYVE/PHD zinc finger"/>
    <property type="match status" value="1"/>
</dbReference>
<keyword evidence="3" id="KW-0158">Chromosome</keyword>
<organism evidence="8 9">
    <name type="scientific">Chrysodeixis includens</name>
    <name type="common">Soybean looper</name>
    <name type="synonym">Pseudoplusia includens</name>
    <dbReference type="NCBI Taxonomy" id="689277"/>
    <lineage>
        <taxon>Eukaryota</taxon>
        <taxon>Metazoa</taxon>
        <taxon>Ecdysozoa</taxon>
        <taxon>Arthropoda</taxon>
        <taxon>Hexapoda</taxon>
        <taxon>Insecta</taxon>
        <taxon>Pterygota</taxon>
        <taxon>Neoptera</taxon>
        <taxon>Endopterygota</taxon>
        <taxon>Lepidoptera</taxon>
        <taxon>Glossata</taxon>
        <taxon>Ditrysia</taxon>
        <taxon>Noctuoidea</taxon>
        <taxon>Noctuidae</taxon>
        <taxon>Plusiinae</taxon>
        <taxon>Chrysodeixis</taxon>
    </lineage>
</organism>
<keyword evidence="9" id="KW-1185">Reference proteome</keyword>
<dbReference type="EMBL" id="LR824012">
    <property type="protein sequence ID" value="CAH0628630.1"/>
    <property type="molecule type" value="Genomic_DNA"/>
</dbReference>
<evidence type="ECO:0000259" key="7">
    <source>
        <dbReference type="PROSITE" id="PS50815"/>
    </source>
</evidence>
<dbReference type="Proteomes" id="UP001154114">
    <property type="component" value="Chromosome 9"/>
</dbReference>
<dbReference type="InterPro" id="IPR013083">
    <property type="entry name" value="Znf_RING/FYVE/PHD"/>
</dbReference>
<dbReference type="PANTHER" id="PTHR48225:SF7">
    <property type="entry name" value="MEIOSIS-SPECIFIC PROTEIN HOP1"/>
    <property type="match status" value="1"/>
</dbReference>
<dbReference type="GO" id="GO:0005694">
    <property type="term" value="C:chromosome"/>
    <property type="evidence" value="ECO:0007669"/>
    <property type="project" value="UniProtKB-SubCell"/>
</dbReference>
<evidence type="ECO:0000256" key="6">
    <source>
        <dbReference type="SAM" id="MobiDB-lite"/>
    </source>
</evidence>
<evidence type="ECO:0000256" key="3">
    <source>
        <dbReference type="ARBA" id="ARBA00022454"/>
    </source>
</evidence>
<sequence>MSATATFTSQAVTEWVRLFPRQVTETYTSSVTFMKQLTVVAVSTITYLKNIFPEESYTVENFGGIKLRVLKKKCRDELAHFVSTALTQAFEAFDKKYLHQLVICFYDGECKIENLVEYHIFEYQYNPEGVTMNVHSKTRESGKRSSRYAFDNVRERTLHMIRACVVIMQACQTEMPESYDVSLRLYYNENAPEGYQAPGFLSTTEEQDHIEPTLPETVKLGWVETPYHKLTTRTYIKESIGSSHEAIPSQNAPVMTQYERDEFESSSALKSVSDTSENRIQCPCNRQDIDDVIHALLTCHYCGSQQHAACFGVRREHASVARHCCANCHDTDHNREPTDRRLADLTGSKRECLCIFRRTLELCSRISGIAAQDLVDKFAMSPANALKLMNLLHSHGIINQRAESDMVSPCEIVSDQLQQVMSKYFQHNEPDMVDRLIAETLSQGSIPDPVGEVLSPLEKVTLQNATTLGRIIEPEPVQVVRDETLKEYMDAIMCEPGEDNGLPLSGSHNPVNVEELGKRTGKRKSSSMKRTGVKTKRAKASH</sequence>
<keyword evidence="5" id="KW-0469">Meiosis</keyword>
<keyword evidence="4" id="KW-0539">Nucleus</keyword>
<dbReference type="InterPro" id="IPR036570">
    <property type="entry name" value="HORMA_dom_sf"/>
</dbReference>
<dbReference type="PROSITE" id="PS50815">
    <property type="entry name" value="HORMA"/>
    <property type="match status" value="1"/>
</dbReference>
<dbReference type="AlphaFoldDB" id="A0A9P0G1B8"/>
<name>A0A9P0G1B8_CHRIL</name>
<dbReference type="InterPro" id="IPR011011">
    <property type="entry name" value="Znf_FYVE_PHD"/>
</dbReference>
<dbReference type="InterPro" id="IPR051294">
    <property type="entry name" value="HORMA_MeioticProgression"/>
</dbReference>
<evidence type="ECO:0000256" key="5">
    <source>
        <dbReference type="ARBA" id="ARBA00023254"/>
    </source>
</evidence>
<dbReference type="Gene3D" id="3.30.40.10">
    <property type="entry name" value="Zinc/RING finger domain, C3HC4 (zinc finger)"/>
    <property type="match status" value="1"/>
</dbReference>
<dbReference type="InterPro" id="IPR003511">
    <property type="entry name" value="HORMA_dom"/>
</dbReference>
<dbReference type="SUPFAM" id="SSF56019">
    <property type="entry name" value="The spindle assembly checkpoint protein mad2"/>
    <property type="match status" value="1"/>
</dbReference>
<dbReference type="Gene3D" id="3.30.900.10">
    <property type="entry name" value="HORMA domain"/>
    <property type="match status" value="1"/>
</dbReference>
<proteinExistence type="predicted"/>
<reference evidence="8" key="1">
    <citation type="submission" date="2021-12" db="EMBL/GenBank/DDBJ databases">
        <authorList>
            <person name="King R."/>
        </authorList>
    </citation>
    <scope>NUCLEOTIDE SEQUENCE</scope>
</reference>
<feature type="region of interest" description="Disordered" evidence="6">
    <location>
        <begin position="499"/>
        <end position="542"/>
    </location>
</feature>
<dbReference type="Pfam" id="PF02301">
    <property type="entry name" value="HORMA"/>
    <property type="match status" value="1"/>
</dbReference>
<comment type="subcellular location">
    <subcellularLocation>
        <location evidence="2">Chromosome</location>
    </subcellularLocation>
    <subcellularLocation>
        <location evidence="1">Nucleus</location>
    </subcellularLocation>
</comment>
<dbReference type="PANTHER" id="PTHR48225">
    <property type="entry name" value="HORMA DOMAIN-CONTAINING PROTEIN 1"/>
    <property type="match status" value="1"/>
</dbReference>
<evidence type="ECO:0000256" key="2">
    <source>
        <dbReference type="ARBA" id="ARBA00004286"/>
    </source>
</evidence>
<feature type="domain" description="HORMA" evidence="7">
    <location>
        <begin position="28"/>
        <end position="234"/>
    </location>
</feature>
<gene>
    <name evidence="8" type="ORF">CINC_LOCUS12913</name>
</gene>
<accession>A0A9P0G1B8</accession>